<feature type="non-terminal residue" evidence="1">
    <location>
        <position position="152"/>
    </location>
</feature>
<proteinExistence type="predicted"/>
<dbReference type="EMBL" id="LSMT01005489">
    <property type="protein sequence ID" value="PFW94975.1"/>
    <property type="molecule type" value="Genomic_DNA"/>
</dbReference>
<dbReference type="PANTHER" id="PTHR47510">
    <property type="entry name" value="REVERSE TRANSCRIPTASE DOMAIN-CONTAINING PROTEIN"/>
    <property type="match status" value="1"/>
</dbReference>
<gene>
    <name evidence="1" type="ORF">AWC38_SpisGene25734</name>
</gene>
<reference evidence="2" key="1">
    <citation type="journal article" date="2017" name="bioRxiv">
        <title>Comparative analysis of the genomes of Stylophora pistillata and Acropora digitifera provides evidence for extensive differences between species of corals.</title>
        <authorList>
            <person name="Voolstra C.R."/>
            <person name="Li Y."/>
            <person name="Liew Y.J."/>
            <person name="Baumgarten S."/>
            <person name="Zoccola D."/>
            <person name="Flot J.-F."/>
            <person name="Tambutte S."/>
            <person name="Allemand D."/>
            <person name="Aranda M."/>
        </authorList>
    </citation>
    <scope>NUCLEOTIDE SEQUENCE [LARGE SCALE GENOMIC DNA]</scope>
</reference>
<organism evidence="1 2">
    <name type="scientific">Stylophora pistillata</name>
    <name type="common">Smooth cauliflower coral</name>
    <dbReference type="NCBI Taxonomy" id="50429"/>
    <lineage>
        <taxon>Eukaryota</taxon>
        <taxon>Metazoa</taxon>
        <taxon>Cnidaria</taxon>
        <taxon>Anthozoa</taxon>
        <taxon>Hexacorallia</taxon>
        <taxon>Scleractinia</taxon>
        <taxon>Astrocoeniina</taxon>
        <taxon>Pocilloporidae</taxon>
        <taxon>Stylophora</taxon>
    </lineage>
</organism>
<evidence type="ECO:0000313" key="2">
    <source>
        <dbReference type="Proteomes" id="UP000225706"/>
    </source>
</evidence>
<dbReference type="Proteomes" id="UP000225706">
    <property type="component" value="Unassembled WGS sequence"/>
</dbReference>
<sequence length="152" mass="17825">MDRCMPYRRVRMSSRDPVWMTPLVKSLMRAKSRIDSNNVVRLRQINRRIIELISKNRGNLLQVLIGTREWWKHVDDLSQRRCHSVKITLDIQSLVELNDYFADLFWDTEYKQPTPARAENGVQVPEIGRKTGVELFAALKKTATGPDDIPFW</sequence>
<dbReference type="AlphaFoldDB" id="A0A2B4PQG7"/>
<keyword evidence="2" id="KW-1185">Reference proteome</keyword>
<evidence type="ECO:0000313" key="1">
    <source>
        <dbReference type="EMBL" id="PFW94975.1"/>
    </source>
</evidence>
<comment type="caution">
    <text evidence="1">The sequence shown here is derived from an EMBL/GenBank/DDBJ whole genome shotgun (WGS) entry which is preliminary data.</text>
</comment>
<dbReference type="PANTHER" id="PTHR47510:SF3">
    <property type="entry name" value="ENDO_EXONUCLEASE_PHOSPHATASE DOMAIN-CONTAINING PROTEIN"/>
    <property type="match status" value="1"/>
</dbReference>
<protein>
    <submittedName>
        <fullName evidence="1">Uncharacterized protein</fullName>
    </submittedName>
</protein>
<name>A0A2B4PQG7_STYPI</name>
<accession>A0A2B4PQG7</accession>